<keyword evidence="4" id="KW-1185">Reference proteome</keyword>
<dbReference type="EMBL" id="JAIRAU010000052">
    <property type="protein sequence ID" value="MBZ5714917.1"/>
    <property type="molecule type" value="Genomic_DNA"/>
</dbReference>
<protein>
    <submittedName>
        <fullName evidence="3">CocE/NonD family hydrolase</fullName>
    </submittedName>
</protein>
<proteinExistence type="predicted"/>
<gene>
    <name evidence="3" type="ORF">K7C98_37265</name>
</gene>
<name>A0ABS7U3J7_9BACT</name>
<dbReference type="InterPro" id="IPR029058">
    <property type="entry name" value="AB_hydrolase_fold"/>
</dbReference>
<accession>A0ABS7U3J7</accession>
<keyword evidence="3" id="KW-0378">Hydrolase</keyword>
<sequence>MQHPGRNALVAERPRRAGHRLILGLGLAACGNDPIPSASDGDSDTTASTSGAASTAPTSGDVTSTTPTNTSGTDGDATSTDSAPTDTGPTAEWQFVTLAEQTFMLNGGEVAVEFIRAERPDGGRSYLLYQHAPAAGAPLVIQNQPYAGIDWTGEEVDERWAQMGNGGHPDVDAPDYNDKDMVAYTLQDPAEAVGSNNVWAFNGFAAIHAYGRFYAGGALADDVLDAVAPYAFARTRPDEIDLARIGAFGSSWGGMMALFGASQAPQDAAPRIVVPISAPSDFVELWAWSTGTFPEQSMNPAMVTGFYSPYWRRARPTLGTPPGAGAGPYTHAGLCPGLPGRLVLPHDAWDAIIPVTQTLGLAAACADVEPLYWPRATPLDLETATMTHGPFAGEGLLPSVFIYTYAALAVSLAPPEADNVYSLTSGPSLALHLQRVLAEQKAGNDVGWILPRLRELADPRLQTLVVETNQLQPSAQVLASVVNEVWSTAFDADGLRAQLETGLPDPP</sequence>
<evidence type="ECO:0000259" key="2">
    <source>
        <dbReference type="Pfam" id="PF02129"/>
    </source>
</evidence>
<evidence type="ECO:0000256" key="1">
    <source>
        <dbReference type="SAM" id="MobiDB-lite"/>
    </source>
</evidence>
<dbReference type="Proteomes" id="UP001139031">
    <property type="component" value="Unassembled WGS sequence"/>
</dbReference>
<feature type="domain" description="Xaa-Pro dipeptidyl-peptidase-like" evidence="2">
    <location>
        <begin position="135"/>
        <end position="301"/>
    </location>
</feature>
<feature type="region of interest" description="Disordered" evidence="1">
    <location>
        <begin position="29"/>
        <end position="89"/>
    </location>
</feature>
<dbReference type="RefSeq" id="WP_224196649.1">
    <property type="nucleotide sequence ID" value="NZ_JAIRAU010000052.1"/>
</dbReference>
<dbReference type="Gene3D" id="3.40.50.1820">
    <property type="entry name" value="alpha/beta hydrolase"/>
    <property type="match status" value="1"/>
</dbReference>
<reference evidence="3" key="1">
    <citation type="submission" date="2021-08" db="EMBL/GenBank/DDBJ databases">
        <authorList>
            <person name="Stevens D.C."/>
        </authorList>
    </citation>
    <scope>NUCLEOTIDE SEQUENCE</scope>
    <source>
        <strain evidence="3">DSM 53165</strain>
    </source>
</reference>
<dbReference type="SUPFAM" id="SSF53474">
    <property type="entry name" value="alpha/beta-Hydrolases"/>
    <property type="match status" value="1"/>
</dbReference>
<dbReference type="Pfam" id="PF02129">
    <property type="entry name" value="Peptidase_S15"/>
    <property type="match status" value="1"/>
</dbReference>
<comment type="caution">
    <text evidence="3">The sequence shown here is derived from an EMBL/GenBank/DDBJ whole genome shotgun (WGS) entry which is preliminary data.</text>
</comment>
<evidence type="ECO:0000313" key="4">
    <source>
        <dbReference type="Proteomes" id="UP001139031"/>
    </source>
</evidence>
<dbReference type="GO" id="GO:0016787">
    <property type="term" value="F:hydrolase activity"/>
    <property type="evidence" value="ECO:0007669"/>
    <property type="project" value="UniProtKB-KW"/>
</dbReference>
<evidence type="ECO:0000313" key="3">
    <source>
        <dbReference type="EMBL" id="MBZ5714917.1"/>
    </source>
</evidence>
<organism evidence="3 4">
    <name type="scientific">Nannocystis pusilla</name>
    <dbReference type="NCBI Taxonomy" id="889268"/>
    <lineage>
        <taxon>Bacteria</taxon>
        <taxon>Pseudomonadati</taxon>
        <taxon>Myxococcota</taxon>
        <taxon>Polyangia</taxon>
        <taxon>Nannocystales</taxon>
        <taxon>Nannocystaceae</taxon>
        <taxon>Nannocystis</taxon>
    </lineage>
</organism>
<dbReference type="InterPro" id="IPR000383">
    <property type="entry name" value="Xaa-Pro-like_dom"/>
</dbReference>
<feature type="compositionally biased region" description="Low complexity" evidence="1">
    <location>
        <begin position="36"/>
        <end position="89"/>
    </location>
</feature>